<proteinExistence type="predicted"/>
<dbReference type="Gene3D" id="1.10.510.10">
    <property type="entry name" value="Transferase(Phosphotransferase) domain 1"/>
    <property type="match status" value="1"/>
</dbReference>
<dbReference type="PROSITE" id="PS00108">
    <property type="entry name" value="PROTEIN_KINASE_ST"/>
    <property type="match status" value="1"/>
</dbReference>
<keyword evidence="3 7" id="KW-0418">Kinase</keyword>
<name>A0ABX8R4F7_9ACTN</name>
<evidence type="ECO:0000259" key="6">
    <source>
        <dbReference type="PROSITE" id="PS50011"/>
    </source>
</evidence>
<keyword evidence="4" id="KW-0067">ATP-binding</keyword>
<dbReference type="Gene3D" id="3.30.200.20">
    <property type="entry name" value="Phosphorylase Kinase, domain 1"/>
    <property type="match status" value="1"/>
</dbReference>
<dbReference type="InterPro" id="IPR011009">
    <property type="entry name" value="Kinase-like_dom_sf"/>
</dbReference>
<keyword evidence="5" id="KW-0812">Transmembrane</keyword>
<keyword evidence="5" id="KW-0472">Membrane</keyword>
<dbReference type="EMBL" id="CP059572">
    <property type="protein sequence ID" value="QXJ25950.1"/>
    <property type="molecule type" value="Genomic_DNA"/>
</dbReference>
<dbReference type="InterPro" id="IPR000719">
    <property type="entry name" value="Prot_kinase_dom"/>
</dbReference>
<dbReference type="CDD" id="cd14014">
    <property type="entry name" value="STKc_PknB_like"/>
    <property type="match status" value="1"/>
</dbReference>
<dbReference type="SMART" id="SM00220">
    <property type="entry name" value="S_TKc"/>
    <property type="match status" value="1"/>
</dbReference>
<gene>
    <name evidence="7" type="ORF">AGRA3207_007519</name>
</gene>
<evidence type="ECO:0000256" key="4">
    <source>
        <dbReference type="ARBA" id="ARBA00022840"/>
    </source>
</evidence>
<dbReference type="InterPro" id="IPR008271">
    <property type="entry name" value="Ser/Thr_kinase_AS"/>
</dbReference>
<keyword evidence="1" id="KW-0808">Transferase</keyword>
<evidence type="ECO:0000256" key="2">
    <source>
        <dbReference type="ARBA" id="ARBA00022741"/>
    </source>
</evidence>
<feature type="domain" description="Protein kinase" evidence="6">
    <location>
        <begin position="1"/>
        <end position="245"/>
    </location>
</feature>
<feature type="transmembrane region" description="Helical" evidence="5">
    <location>
        <begin position="336"/>
        <end position="358"/>
    </location>
</feature>
<dbReference type="PROSITE" id="PS50011">
    <property type="entry name" value="PROTEIN_KINASE_DOM"/>
    <property type="match status" value="1"/>
</dbReference>
<dbReference type="RefSeq" id="WP_231332163.1">
    <property type="nucleotide sequence ID" value="NZ_CP059572.1"/>
</dbReference>
<dbReference type="SUPFAM" id="SSF56112">
    <property type="entry name" value="Protein kinase-like (PK-like)"/>
    <property type="match status" value="1"/>
</dbReference>
<keyword evidence="7" id="KW-0723">Serine/threonine-protein kinase</keyword>
<protein>
    <submittedName>
        <fullName evidence="7">Serine/threonine protein kinase</fullName>
    </submittedName>
</protein>
<accession>A0ABX8R4F7</accession>
<keyword evidence="8" id="KW-1185">Reference proteome</keyword>
<sequence length="487" mass="52786">MGQVFLGRSPGGRPVAVKLIRPDYVGEPDYRARFRREVQAARRVGGFYTAQVVDADPDADRPWLVTAYIPGPSLQQAVSARGPLDADMVSVLGAGLAEGLGAIHSCHLVHRDLKPANVILAADGPRILDFGIARPLDVGTMTQTGAMVGTLSYMAPEQLRGQKAERVSDVFSLGCVLAFALTGRSPFAGDSMQAIVHHITSEHPDLRDLPSEHGLRDLIDACLAKNPADRPSISDILAQLDHADFDRVWPSAGGGADEQHIPADELAEEETDERFDDSAFLPPWENFPEEDEGITFQKRRDNDLRLTFFGGALFLGIGSLYLLATLGKIGKSPEDVPFGLLMTFPYLTVGVLCAIGAAKIRKRPQQLRISHAGVEARHDGRVCRYDWSDAIKVAATDRGNNYYVSVLPRPKFPPASRGAKLRLPSLGKKHYPLAERATGWIIVCPVGGFGAPDDAVLEALSEYSGPLWRGIRYPGQTGDLPTMHSGS</sequence>
<dbReference type="Proteomes" id="UP001049518">
    <property type="component" value="Chromosome"/>
</dbReference>
<evidence type="ECO:0000313" key="7">
    <source>
        <dbReference type="EMBL" id="QXJ25950.1"/>
    </source>
</evidence>
<evidence type="ECO:0000256" key="1">
    <source>
        <dbReference type="ARBA" id="ARBA00022679"/>
    </source>
</evidence>
<keyword evidence="2" id="KW-0547">Nucleotide-binding</keyword>
<evidence type="ECO:0000256" key="3">
    <source>
        <dbReference type="ARBA" id="ARBA00022777"/>
    </source>
</evidence>
<dbReference type="GO" id="GO:0004674">
    <property type="term" value="F:protein serine/threonine kinase activity"/>
    <property type="evidence" value="ECO:0007669"/>
    <property type="project" value="UniProtKB-KW"/>
</dbReference>
<dbReference type="PANTHER" id="PTHR43289">
    <property type="entry name" value="MITOGEN-ACTIVATED PROTEIN KINASE KINASE KINASE 20-RELATED"/>
    <property type="match status" value="1"/>
</dbReference>
<dbReference type="PANTHER" id="PTHR43289:SF34">
    <property type="entry name" value="SERINE_THREONINE-PROTEIN KINASE YBDM-RELATED"/>
    <property type="match status" value="1"/>
</dbReference>
<organism evidence="7 8">
    <name type="scientific">Actinomadura graeca</name>
    <dbReference type="NCBI Taxonomy" id="2750812"/>
    <lineage>
        <taxon>Bacteria</taxon>
        <taxon>Bacillati</taxon>
        <taxon>Actinomycetota</taxon>
        <taxon>Actinomycetes</taxon>
        <taxon>Streptosporangiales</taxon>
        <taxon>Thermomonosporaceae</taxon>
        <taxon>Actinomadura</taxon>
    </lineage>
</organism>
<evidence type="ECO:0000256" key="5">
    <source>
        <dbReference type="SAM" id="Phobius"/>
    </source>
</evidence>
<dbReference type="Pfam" id="PF00069">
    <property type="entry name" value="Pkinase"/>
    <property type="match status" value="1"/>
</dbReference>
<reference evidence="7" key="1">
    <citation type="submission" date="2020-07" db="EMBL/GenBank/DDBJ databases">
        <authorList>
            <person name="Tarantini F.S."/>
            <person name="Hong K.W."/>
            <person name="Chan K.G."/>
        </authorList>
    </citation>
    <scope>NUCLEOTIDE SEQUENCE</scope>
    <source>
        <strain evidence="7">32-07</strain>
    </source>
</reference>
<evidence type="ECO:0000313" key="8">
    <source>
        <dbReference type="Proteomes" id="UP001049518"/>
    </source>
</evidence>
<feature type="transmembrane region" description="Helical" evidence="5">
    <location>
        <begin position="306"/>
        <end position="324"/>
    </location>
</feature>
<keyword evidence="5" id="KW-1133">Transmembrane helix</keyword>